<evidence type="ECO:0000313" key="4">
    <source>
        <dbReference type="Proteomes" id="UP000002051"/>
    </source>
</evidence>
<evidence type="ECO:0000256" key="1">
    <source>
        <dbReference type="SAM" id="Phobius"/>
    </source>
</evidence>
<organism evidence="2 4">
    <name type="scientific">Medicago truncatula</name>
    <name type="common">Barrel medic</name>
    <name type="synonym">Medicago tribuloides</name>
    <dbReference type="NCBI Taxonomy" id="3880"/>
    <lineage>
        <taxon>Eukaryota</taxon>
        <taxon>Viridiplantae</taxon>
        <taxon>Streptophyta</taxon>
        <taxon>Embryophyta</taxon>
        <taxon>Tracheophyta</taxon>
        <taxon>Spermatophyta</taxon>
        <taxon>Magnoliopsida</taxon>
        <taxon>eudicotyledons</taxon>
        <taxon>Gunneridae</taxon>
        <taxon>Pentapetalae</taxon>
        <taxon>rosids</taxon>
        <taxon>fabids</taxon>
        <taxon>Fabales</taxon>
        <taxon>Fabaceae</taxon>
        <taxon>Papilionoideae</taxon>
        <taxon>50 kb inversion clade</taxon>
        <taxon>NPAAA clade</taxon>
        <taxon>Hologalegina</taxon>
        <taxon>IRL clade</taxon>
        <taxon>Trifolieae</taxon>
        <taxon>Medicago</taxon>
    </lineage>
</organism>
<dbReference type="EnsemblPlants" id="KEH23823">
    <property type="protein sequence ID" value="KEH23823"/>
    <property type="gene ID" value="MTR_7g095620"/>
</dbReference>
<dbReference type="HOGENOM" id="CLU_2174775_0_0_1"/>
<dbReference type="EMBL" id="CM001223">
    <property type="protein sequence ID" value="KEH23823.1"/>
    <property type="molecule type" value="Genomic_DNA"/>
</dbReference>
<sequence>MVASNLVLFTIWATKRGQDFSFLGPFLFRAFSVFLLFGPIQILFPLLLFPLAPIASAASTHCASSNVAAEATAMSVLGIVSPLFGVDEATVVAAMVVIALPLSTIFPPLN</sequence>
<evidence type="ECO:0000313" key="3">
    <source>
        <dbReference type="EnsemblPlants" id="KEH23823"/>
    </source>
</evidence>
<gene>
    <name evidence="2" type="ordered locus">MTR_7g095620</name>
</gene>
<reference evidence="2 4" key="2">
    <citation type="journal article" date="2014" name="BMC Genomics">
        <title>An improved genome release (version Mt4.0) for the model legume Medicago truncatula.</title>
        <authorList>
            <person name="Tang H."/>
            <person name="Krishnakumar V."/>
            <person name="Bidwell S."/>
            <person name="Rosen B."/>
            <person name="Chan A."/>
            <person name="Zhou S."/>
            <person name="Gentzbittel L."/>
            <person name="Childs K.L."/>
            <person name="Yandell M."/>
            <person name="Gundlach H."/>
            <person name="Mayer K.F."/>
            <person name="Schwartz D.C."/>
            <person name="Town C.D."/>
        </authorList>
    </citation>
    <scope>GENOME REANNOTATION</scope>
    <source>
        <strain evidence="2">A17</strain>
        <strain evidence="3 4">cv. Jemalong A17</strain>
    </source>
</reference>
<keyword evidence="1" id="KW-1133">Transmembrane helix</keyword>
<accession>A0A072U3V3</accession>
<name>A0A072U3V3_MEDTR</name>
<reference evidence="3" key="3">
    <citation type="submission" date="2015-04" db="UniProtKB">
        <authorList>
            <consortium name="EnsemblPlants"/>
        </authorList>
    </citation>
    <scope>IDENTIFICATION</scope>
    <source>
        <strain evidence="3">cv. Jemalong A17</strain>
    </source>
</reference>
<keyword evidence="4" id="KW-1185">Reference proteome</keyword>
<keyword evidence="1 2" id="KW-0812">Transmembrane</keyword>
<reference evidence="2 4" key="1">
    <citation type="journal article" date="2011" name="Nature">
        <title>The Medicago genome provides insight into the evolution of rhizobial symbioses.</title>
        <authorList>
            <person name="Young N.D."/>
            <person name="Debelle F."/>
            <person name="Oldroyd G.E."/>
            <person name="Geurts R."/>
            <person name="Cannon S.B."/>
            <person name="Udvardi M.K."/>
            <person name="Benedito V.A."/>
            <person name="Mayer K.F."/>
            <person name="Gouzy J."/>
            <person name="Schoof H."/>
            <person name="Van de Peer Y."/>
            <person name="Proost S."/>
            <person name="Cook D.R."/>
            <person name="Meyers B.C."/>
            <person name="Spannagl M."/>
            <person name="Cheung F."/>
            <person name="De Mita S."/>
            <person name="Krishnakumar V."/>
            <person name="Gundlach H."/>
            <person name="Zhou S."/>
            <person name="Mudge J."/>
            <person name="Bharti A.K."/>
            <person name="Murray J.D."/>
            <person name="Naoumkina M.A."/>
            <person name="Rosen B."/>
            <person name="Silverstein K.A."/>
            <person name="Tang H."/>
            <person name="Rombauts S."/>
            <person name="Zhao P.X."/>
            <person name="Zhou P."/>
            <person name="Barbe V."/>
            <person name="Bardou P."/>
            <person name="Bechner M."/>
            <person name="Bellec A."/>
            <person name="Berger A."/>
            <person name="Berges H."/>
            <person name="Bidwell S."/>
            <person name="Bisseling T."/>
            <person name="Choisne N."/>
            <person name="Couloux A."/>
            <person name="Denny R."/>
            <person name="Deshpande S."/>
            <person name="Dai X."/>
            <person name="Doyle J.J."/>
            <person name="Dudez A.M."/>
            <person name="Farmer A.D."/>
            <person name="Fouteau S."/>
            <person name="Franken C."/>
            <person name="Gibelin C."/>
            <person name="Gish J."/>
            <person name="Goldstein S."/>
            <person name="Gonzalez A.J."/>
            <person name="Green P.J."/>
            <person name="Hallab A."/>
            <person name="Hartog M."/>
            <person name="Hua A."/>
            <person name="Humphray S.J."/>
            <person name="Jeong D.H."/>
            <person name="Jing Y."/>
            <person name="Jocker A."/>
            <person name="Kenton S.M."/>
            <person name="Kim D.J."/>
            <person name="Klee K."/>
            <person name="Lai H."/>
            <person name="Lang C."/>
            <person name="Lin S."/>
            <person name="Macmil S.L."/>
            <person name="Magdelenat G."/>
            <person name="Matthews L."/>
            <person name="McCorrison J."/>
            <person name="Monaghan E.L."/>
            <person name="Mun J.H."/>
            <person name="Najar F.Z."/>
            <person name="Nicholson C."/>
            <person name="Noirot C."/>
            <person name="O'Bleness M."/>
            <person name="Paule C.R."/>
            <person name="Poulain J."/>
            <person name="Prion F."/>
            <person name="Qin B."/>
            <person name="Qu C."/>
            <person name="Retzel E.F."/>
            <person name="Riddle C."/>
            <person name="Sallet E."/>
            <person name="Samain S."/>
            <person name="Samson N."/>
            <person name="Sanders I."/>
            <person name="Saurat O."/>
            <person name="Scarpelli C."/>
            <person name="Schiex T."/>
            <person name="Segurens B."/>
            <person name="Severin A.J."/>
            <person name="Sherrier D.J."/>
            <person name="Shi R."/>
            <person name="Sims S."/>
            <person name="Singer S.R."/>
            <person name="Sinharoy S."/>
            <person name="Sterck L."/>
            <person name="Viollet A."/>
            <person name="Wang B.B."/>
            <person name="Wang K."/>
            <person name="Wang M."/>
            <person name="Wang X."/>
            <person name="Warfsmann J."/>
            <person name="Weissenbach J."/>
            <person name="White D.D."/>
            <person name="White J.D."/>
            <person name="Wiley G.B."/>
            <person name="Wincker P."/>
            <person name="Xing Y."/>
            <person name="Yang L."/>
            <person name="Yao Z."/>
            <person name="Ying F."/>
            <person name="Zhai J."/>
            <person name="Zhou L."/>
            <person name="Zuber A."/>
            <person name="Denarie J."/>
            <person name="Dixon R.A."/>
            <person name="May G.D."/>
            <person name="Schwartz D.C."/>
            <person name="Rogers J."/>
            <person name="Quetier F."/>
            <person name="Town C.D."/>
            <person name="Roe B.A."/>
        </authorList>
    </citation>
    <scope>NUCLEOTIDE SEQUENCE [LARGE SCALE GENOMIC DNA]</scope>
    <source>
        <strain evidence="2">A17</strain>
        <strain evidence="3 4">cv. Jemalong A17</strain>
    </source>
</reference>
<protein>
    <submittedName>
        <fullName evidence="2">Transmembrane protein, putative</fullName>
    </submittedName>
</protein>
<evidence type="ECO:0000313" key="2">
    <source>
        <dbReference type="EMBL" id="KEH23823.1"/>
    </source>
</evidence>
<dbReference type="AlphaFoldDB" id="A0A072U3V3"/>
<feature type="transmembrane region" description="Helical" evidence="1">
    <location>
        <begin position="91"/>
        <end position="109"/>
    </location>
</feature>
<dbReference type="Proteomes" id="UP000002051">
    <property type="component" value="Unassembled WGS sequence"/>
</dbReference>
<dbReference type="STRING" id="3880.A0A072U3V3"/>
<keyword evidence="1" id="KW-0472">Membrane</keyword>
<proteinExistence type="predicted"/>